<dbReference type="Gramene" id="ERM94281">
    <property type="protein sequence ID" value="ERM94281"/>
    <property type="gene ID" value="AMTR_s00010p00228270"/>
</dbReference>
<protein>
    <submittedName>
        <fullName evidence="1">Uncharacterized protein</fullName>
    </submittedName>
</protein>
<sequence length="152" mass="17227">MAALQACIRSTRGFISKSLNPRQFTSMLLSVTISKTRTLFAKPNNFLTSSTLSMNKANWIRLYHFCKKQIITPIRRGFQLPLAFFKLVLSLVEGKQIHALVFKTGFEGNVFVANAVMDMYVNIVKSGELESSWRVFVGIIGIAFHGMVYQWV</sequence>
<accession>W1NFM7</accession>
<reference evidence="2" key="1">
    <citation type="journal article" date="2013" name="Science">
        <title>The Amborella genome and the evolution of flowering plants.</title>
        <authorList>
            <consortium name="Amborella Genome Project"/>
        </authorList>
    </citation>
    <scope>NUCLEOTIDE SEQUENCE [LARGE SCALE GENOMIC DNA]</scope>
</reference>
<gene>
    <name evidence="1" type="ORF">AMTR_s00010p00228270</name>
</gene>
<dbReference type="AlphaFoldDB" id="W1NFM7"/>
<organism evidence="1 2">
    <name type="scientific">Amborella trichopoda</name>
    <dbReference type="NCBI Taxonomy" id="13333"/>
    <lineage>
        <taxon>Eukaryota</taxon>
        <taxon>Viridiplantae</taxon>
        <taxon>Streptophyta</taxon>
        <taxon>Embryophyta</taxon>
        <taxon>Tracheophyta</taxon>
        <taxon>Spermatophyta</taxon>
        <taxon>Magnoliopsida</taxon>
        <taxon>Amborellales</taxon>
        <taxon>Amborellaceae</taxon>
        <taxon>Amborella</taxon>
    </lineage>
</organism>
<dbReference type="Proteomes" id="UP000017836">
    <property type="component" value="Unassembled WGS sequence"/>
</dbReference>
<keyword evidence="2" id="KW-1185">Reference proteome</keyword>
<evidence type="ECO:0000313" key="1">
    <source>
        <dbReference type="EMBL" id="ERM94281.1"/>
    </source>
</evidence>
<evidence type="ECO:0000313" key="2">
    <source>
        <dbReference type="Proteomes" id="UP000017836"/>
    </source>
</evidence>
<dbReference type="EMBL" id="KI397513">
    <property type="protein sequence ID" value="ERM94281.1"/>
    <property type="molecule type" value="Genomic_DNA"/>
</dbReference>
<proteinExistence type="predicted"/>
<dbReference type="HOGENOM" id="CLU_1724745_0_0_1"/>
<name>W1NFM7_AMBTC</name>